<gene>
    <name evidence="12" type="ORF">QPJ95_23630</name>
</gene>
<dbReference type="SUPFAM" id="SSF52172">
    <property type="entry name" value="CheY-like"/>
    <property type="match status" value="1"/>
</dbReference>
<feature type="modified residue" description="4-aspartylphosphate" evidence="8">
    <location>
        <position position="51"/>
    </location>
</feature>
<keyword evidence="5" id="KW-0805">Transcription regulation</keyword>
<organism evidence="12 13">
    <name type="scientific">Parasedimentitalea psychrophila</name>
    <dbReference type="NCBI Taxonomy" id="2997337"/>
    <lineage>
        <taxon>Bacteria</taxon>
        <taxon>Pseudomonadati</taxon>
        <taxon>Pseudomonadota</taxon>
        <taxon>Alphaproteobacteria</taxon>
        <taxon>Rhodobacterales</taxon>
        <taxon>Paracoccaceae</taxon>
        <taxon>Parasedimentitalea</taxon>
    </lineage>
</organism>
<feature type="domain" description="Response regulatory" evidence="10">
    <location>
        <begin position="2"/>
        <end position="116"/>
    </location>
</feature>
<evidence type="ECO:0000256" key="8">
    <source>
        <dbReference type="PROSITE-ProRule" id="PRU00169"/>
    </source>
</evidence>
<dbReference type="RefSeq" id="WP_270919693.1">
    <property type="nucleotide sequence ID" value="NZ_CP127249.1"/>
</dbReference>
<evidence type="ECO:0000256" key="4">
    <source>
        <dbReference type="ARBA" id="ARBA00023012"/>
    </source>
</evidence>
<keyword evidence="13" id="KW-1185">Reference proteome</keyword>
<comment type="subcellular location">
    <subcellularLocation>
        <location evidence="1">Cytoplasm</location>
    </subcellularLocation>
</comment>
<dbReference type="AlphaFoldDB" id="A0A9Y2L5J6"/>
<dbReference type="SMART" id="SM00448">
    <property type="entry name" value="REC"/>
    <property type="match status" value="1"/>
</dbReference>
<dbReference type="Gene3D" id="3.40.50.2300">
    <property type="match status" value="1"/>
</dbReference>
<evidence type="ECO:0000259" key="11">
    <source>
        <dbReference type="PROSITE" id="PS51755"/>
    </source>
</evidence>
<dbReference type="PROSITE" id="PS50110">
    <property type="entry name" value="RESPONSE_REGULATORY"/>
    <property type="match status" value="1"/>
</dbReference>
<protein>
    <submittedName>
        <fullName evidence="12">Response regulator transcription factor</fullName>
    </submittedName>
</protein>
<reference evidence="12 13" key="1">
    <citation type="submission" date="2023-06" db="EMBL/GenBank/DDBJ databases">
        <title>Parasedimentitalea psychrophila sp. nov., a psychrophilic bacterium isolated from deep-sea sediment.</title>
        <authorList>
            <person name="Li A."/>
        </authorList>
    </citation>
    <scope>NUCLEOTIDE SEQUENCE [LARGE SCALE GENOMIC DNA]</scope>
    <source>
        <strain evidence="12 13">QS115</strain>
        <plasmid evidence="12 13">pQS-2</plasmid>
    </source>
</reference>
<keyword evidence="6 9" id="KW-0238">DNA-binding</keyword>
<geneLocation type="plasmid" evidence="12 13">
    <name>pQS-2</name>
</geneLocation>
<dbReference type="InterPro" id="IPR001867">
    <property type="entry name" value="OmpR/PhoB-type_DNA-bd"/>
</dbReference>
<proteinExistence type="predicted"/>
<name>A0A9Y2L5J6_9RHOB</name>
<dbReference type="Proteomes" id="UP001238334">
    <property type="component" value="Plasmid pQS-2"/>
</dbReference>
<evidence type="ECO:0000256" key="9">
    <source>
        <dbReference type="PROSITE-ProRule" id="PRU01091"/>
    </source>
</evidence>
<dbReference type="KEGG" id="ppso:QPJ95_23630"/>
<dbReference type="Gene3D" id="6.10.250.690">
    <property type="match status" value="1"/>
</dbReference>
<dbReference type="InterPro" id="IPR011006">
    <property type="entry name" value="CheY-like_superfamily"/>
</dbReference>
<keyword evidence="3 8" id="KW-0597">Phosphoprotein</keyword>
<dbReference type="CDD" id="cd00383">
    <property type="entry name" value="trans_reg_C"/>
    <property type="match status" value="1"/>
</dbReference>
<dbReference type="InterPro" id="IPR039420">
    <property type="entry name" value="WalR-like"/>
</dbReference>
<dbReference type="InterPro" id="IPR016032">
    <property type="entry name" value="Sig_transdc_resp-reg_C-effctor"/>
</dbReference>
<evidence type="ECO:0000256" key="2">
    <source>
        <dbReference type="ARBA" id="ARBA00022490"/>
    </source>
</evidence>
<feature type="domain" description="OmpR/PhoB-type" evidence="11">
    <location>
        <begin position="124"/>
        <end position="218"/>
    </location>
</feature>
<dbReference type="SMART" id="SM00862">
    <property type="entry name" value="Trans_reg_C"/>
    <property type="match status" value="1"/>
</dbReference>
<dbReference type="GO" id="GO:0006355">
    <property type="term" value="P:regulation of DNA-templated transcription"/>
    <property type="evidence" value="ECO:0007669"/>
    <property type="project" value="InterPro"/>
</dbReference>
<dbReference type="Pfam" id="PF00072">
    <property type="entry name" value="Response_reg"/>
    <property type="match status" value="1"/>
</dbReference>
<dbReference type="GO" id="GO:0000156">
    <property type="term" value="F:phosphorelay response regulator activity"/>
    <property type="evidence" value="ECO:0007669"/>
    <property type="project" value="TreeGrafter"/>
</dbReference>
<dbReference type="InterPro" id="IPR036388">
    <property type="entry name" value="WH-like_DNA-bd_sf"/>
</dbReference>
<evidence type="ECO:0000256" key="3">
    <source>
        <dbReference type="ARBA" id="ARBA00022553"/>
    </source>
</evidence>
<evidence type="ECO:0000313" key="12">
    <source>
        <dbReference type="EMBL" id="WIY27787.1"/>
    </source>
</evidence>
<dbReference type="PANTHER" id="PTHR48111:SF35">
    <property type="entry name" value="TRANSCRIPTIONAL REGULATORY PROTEIN QSEB"/>
    <property type="match status" value="1"/>
</dbReference>
<dbReference type="Gene3D" id="1.10.10.10">
    <property type="entry name" value="Winged helix-like DNA-binding domain superfamily/Winged helix DNA-binding domain"/>
    <property type="match status" value="1"/>
</dbReference>
<feature type="DNA-binding region" description="OmpR/PhoB-type" evidence="9">
    <location>
        <begin position="124"/>
        <end position="218"/>
    </location>
</feature>
<evidence type="ECO:0000256" key="7">
    <source>
        <dbReference type="ARBA" id="ARBA00023163"/>
    </source>
</evidence>
<evidence type="ECO:0000259" key="10">
    <source>
        <dbReference type="PROSITE" id="PS50110"/>
    </source>
</evidence>
<evidence type="ECO:0000256" key="6">
    <source>
        <dbReference type="ARBA" id="ARBA00023125"/>
    </source>
</evidence>
<dbReference type="GO" id="GO:0032993">
    <property type="term" value="C:protein-DNA complex"/>
    <property type="evidence" value="ECO:0007669"/>
    <property type="project" value="TreeGrafter"/>
</dbReference>
<keyword evidence="12" id="KW-0614">Plasmid</keyword>
<dbReference type="FunFam" id="3.40.50.2300:FF:000002">
    <property type="entry name" value="DNA-binding response regulator PhoP"/>
    <property type="match status" value="1"/>
</dbReference>
<keyword evidence="7" id="KW-0804">Transcription</keyword>
<evidence type="ECO:0000313" key="13">
    <source>
        <dbReference type="Proteomes" id="UP001238334"/>
    </source>
</evidence>
<sequence>MRVLLVEDEKLIADAVKVSMTRDGYHVDWVADANSAEDALVTSQFDLVILDLGLPGRDGLSLLRWLRNTDRNEPVVILTAREAVENRIEGLDLGADDYMTKPFDMKELLARARAQIRRANGRSAPRLTHGDIEVDPAAHTVTHKGEVVEISPLAFQVLVLLLERKGRVVSKDDLAESLYGWEEGAESNTVEVYVSQIRRRLTGDLIRTIRGIGYIIDKD</sequence>
<dbReference type="GO" id="GO:0000976">
    <property type="term" value="F:transcription cis-regulatory region binding"/>
    <property type="evidence" value="ECO:0007669"/>
    <property type="project" value="TreeGrafter"/>
</dbReference>
<accession>A0A9Y2L5J6</accession>
<dbReference type="PANTHER" id="PTHR48111">
    <property type="entry name" value="REGULATOR OF RPOS"/>
    <property type="match status" value="1"/>
</dbReference>
<dbReference type="PROSITE" id="PS51755">
    <property type="entry name" value="OMPR_PHOB"/>
    <property type="match status" value="1"/>
</dbReference>
<dbReference type="SUPFAM" id="SSF46894">
    <property type="entry name" value="C-terminal effector domain of the bipartite response regulators"/>
    <property type="match status" value="1"/>
</dbReference>
<evidence type="ECO:0000256" key="5">
    <source>
        <dbReference type="ARBA" id="ARBA00023015"/>
    </source>
</evidence>
<dbReference type="EMBL" id="CP127249">
    <property type="protein sequence ID" value="WIY27787.1"/>
    <property type="molecule type" value="Genomic_DNA"/>
</dbReference>
<evidence type="ECO:0000256" key="1">
    <source>
        <dbReference type="ARBA" id="ARBA00004496"/>
    </source>
</evidence>
<dbReference type="CDD" id="cd17624">
    <property type="entry name" value="REC_OmpR_PmrA-like"/>
    <property type="match status" value="1"/>
</dbReference>
<keyword evidence="4" id="KW-0902">Two-component regulatory system</keyword>
<dbReference type="GO" id="GO:0005829">
    <property type="term" value="C:cytosol"/>
    <property type="evidence" value="ECO:0007669"/>
    <property type="project" value="TreeGrafter"/>
</dbReference>
<dbReference type="InterPro" id="IPR001789">
    <property type="entry name" value="Sig_transdc_resp-reg_receiver"/>
</dbReference>
<keyword evidence="2" id="KW-0963">Cytoplasm</keyword>
<dbReference type="Pfam" id="PF00486">
    <property type="entry name" value="Trans_reg_C"/>
    <property type="match status" value="1"/>
</dbReference>